<gene>
    <name evidence="1" type="ORF">CPELLU_LOCUS10435</name>
</gene>
<protein>
    <submittedName>
        <fullName evidence="1">19450_t:CDS:1</fullName>
    </submittedName>
</protein>
<dbReference type="EMBL" id="CAJVQA010008591">
    <property type="protein sequence ID" value="CAG8674218.1"/>
    <property type="molecule type" value="Genomic_DNA"/>
</dbReference>
<evidence type="ECO:0000313" key="2">
    <source>
        <dbReference type="Proteomes" id="UP000789759"/>
    </source>
</evidence>
<reference evidence="1" key="1">
    <citation type="submission" date="2021-06" db="EMBL/GenBank/DDBJ databases">
        <authorList>
            <person name="Kallberg Y."/>
            <person name="Tangrot J."/>
            <person name="Rosling A."/>
        </authorList>
    </citation>
    <scope>NUCLEOTIDE SEQUENCE</scope>
    <source>
        <strain evidence="1">FL966</strain>
    </source>
</reference>
<comment type="caution">
    <text evidence="1">The sequence shown here is derived from an EMBL/GenBank/DDBJ whole genome shotgun (WGS) entry which is preliminary data.</text>
</comment>
<evidence type="ECO:0000313" key="1">
    <source>
        <dbReference type="EMBL" id="CAG8674218.1"/>
    </source>
</evidence>
<keyword evidence="2" id="KW-1185">Reference proteome</keyword>
<proteinExistence type="predicted"/>
<accession>A0A9N9HGQ1</accession>
<dbReference type="Proteomes" id="UP000789759">
    <property type="component" value="Unassembled WGS sequence"/>
</dbReference>
<name>A0A9N9HGQ1_9GLOM</name>
<dbReference type="AlphaFoldDB" id="A0A9N9HGQ1"/>
<feature type="non-terminal residue" evidence="1">
    <location>
        <position position="1"/>
    </location>
</feature>
<sequence>HQQNLQLPVLAELAITNNSSDEQIQMIIQKDLLPDTEILPRNELVIYNYRTSHPSASHIPKAASSSDKNEETDGFIIVINRKTKKENRTSKKDESRLSSYKKTYIEASYS</sequence>
<organism evidence="1 2">
    <name type="scientific">Cetraspora pellucida</name>
    <dbReference type="NCBI Taxonomy" id="1433469"/>
    <lineage>
        <taxon>Eukaryota</taxon>
        <taxon>Fungi</taxon>
        <taxon>Fungi incertae sedis</taxon>
        <taxon>Mucoromycota</taxon>
        <taxon>Glomeromycotina</taxon>
        <taxon>Glomeromycetes</taxon>
        <taxon>Diversisporales</taxon>
        <taxon>Gigasporaceae</taxon>
        <taxon>Cetraspora</taxon>
    </lineage>
</organism>